<evidence type="ECO:0000256" key="1">
    <source>
        <dbReference type="SAM" id="MobiDB-lite"/>
    </source>
</evidence>
<comment type="caution">
    <text evidence="3">The sequence shown here is derived from an EMBL/GenBank/DDBJ whole genome shotgun (WGS) entry which is preliminary data.</text>
</comment>
<evidence type="ECO:0000313" key="4">
    <source>
        <dbReference type="Proteomes" id="UP000752696"/>
    </source>
</evidence>
<feature type="transmembrane region" description="Helical" evidence="2">
    <location>
        <begin position="72"/>
        <end position="93"/>
    </location>
</feature>
<dbReference type="OrthoDB" id="10590620at2759"/>
<organism evidence="3 4">
    <name type="scientific">Heterotrigona itama</name>
    <dbReference type="NCBI Taxonomy" id="395501"/>
    <lineage>
        <taxon>Eukaryota</taxon>
        <taxon>Metazoa</taxon>
        <taxon>Ecdysozoa</taxon>
        <taxon>Arthropoda</taxon>
        <taxon>Hexapoda</taxon>
        <taxon>Insecta</taxon>
        <taxon>Pterygota</taxon>
        <taxon>Neoptera</taxon>
        <taxon>Endopterygota</taxon>
        <taxon>Hymenoptera</taxon>
        <taxon>Apocrita</taxon>
        <taxon>Aculeata</taxon>
        <taxon>Apoidea</taxon>
        <taxon>Anthophila</taxon>
        <taxon>Apidae</taxon>
        <taxon>Heterotrigona</taxon>
    </lineage>
</organism>
<keyword evidence="2" id="KW-0812">Transmembrane</keyword>
<reference evidence="3" key="1">
    <citation type="submission" date="2020-07" db="EMBL/GenBank/DDBJ databases">
        <authorList>
            <person name="Nazaruddin N."/>
        </authorList>
    </citation>
    <scope>NUCLEOTIDE SEQUENCE</scope>
</reference>
<keyword evidence="4" id="KW-1185">Reference proteome</keyword>
<evidence type="ECO:0000256" key="2">
    <source>
        <dbReference type="SAM" id="Phobius"/>
    </source>
</evidence>
<accession>A0A6V7HI17</accession>
<dbReference type="Proteomes" id="UP000752696">
    <property type="component" value="Unassembled WGS sequence"/>
</dbReference>
<dbReference type="AlphaFoldDB" id="A0A6V7HI17"/>
<feature type="compositionally biased region" description="Basic and acidic residues" evidence="1">
    <location>
        <begin position="13"/>
        <end position="28"/>
    </location>
</feature>
<keyword evidence="2" id="KW-1133">Transmembrane helix</keyword>
<gene>
    <name evidence="3" type="ORF">MHI_LOCUS891599</name>
</gene>
<feature type="compositionally biased region" description="Polar residues" evidence="1">
    <location>
        <begin position="1"/>
        <end position="12"/>
    </location>
</feature>
<name>A0A6V7HI17_9HYME</name>
<protein>
    <submittedName>
        <fullName evidence="3">Uncharacterized protein</fullName>
    </submittedName>
</protein>
<dbReference type="EMBL" id="CAJDYZ010011765">
    <property type="protein sequence ID" value="CAD1479977.1"/>
    <property type="molecule type" value="Genomic_DNA"/>
</dbReference>
<feature type="region of interest" description="Disordered" evidence="1">
    <location>
        <begin position="1"/>
        <end position="28"/>
    </location>
</feature>
<keyword evidence="2" id="KW-0472">Membrane</keyword>
<evidence type="ECO:0000313" key="3">
    <source>
        <dbReference type="EMBL" id="CAD1479977.1"/>
    </source>
</evidence>
<sequence length="113" mass="12472">MDESDCGSTCTERTAERKMKGGIREKEGRRTTDLVAKRRNGNRRAHCAGLPPDSAVTSLAPVVIKKDKTGSITFAVSVFISMVCQSIVVRLKVRRIHKSVPRQRTYSGFAVAH</sequence>
<proteinExistence type="predicted"/>